<evidence type="ECO:0000256" key="1">
    <source>
        <dbReference type="SAM" id="SignalP"/>
    </source>
</evidence>
<keyword evidence="1" id="KW-0732">Signal</keyword>
<sequence length="98" mass="10881">MKPNNVLLVGATLFAALASALPTPTVPKTEKIDANAAEPYKPNYFTIIKKDSVEADAAEPYKPNYFSIIKKDNIDADTAEPYRPNYFTIIKKDAETEE</sequence>
<reference evidence="2 3" key="1">
    <citation type="submission" date="2016-07" db="EMBL/GenBank/DDBJ databases">
        <title>Multiple horizontal gene transfer events from other fungi enriched the ability of initially mycotrophic Trichoderma (Ascomycota) to feed on dead plant biomass.</title>
        <authorList>
            <consortium name="DOE Joint Genome Institute"/>
            <person name="Aerts A."/>
            <person name="Atanasova L."/>
            <person name="Chenthamara K."/>
            <person name="Zhang J."/>
            <person name="Grujic M."/>
            <person name="Henrissat B."/>
            <person name="Kuo A."/>
            <person name="Salamov A."/>
            <person name="Lipzen A."/>
            <person name="Labutti K."/>
            <person name="Barry K."/>
            <person name="Miao Y."/>
            <person name="Rahimi M.J."/>
            <person name="Shen Q."/>
            <person name="Grigoriev I.V."/>
            <person name="Kubicek C.P."/>
            <person name="Druzhinina I.S."/>
        </authorList>
    </citation>
    <scope>NUCLEOTIDE SEQUENCE [LARGE SCALE GENOMIC DNA]</scope>
    <source>
        <strain evidence="2 3">CBS 226.95</strain>
    </source>
</reference>
<evidence type="ECO:0000313" key="2">
    <source>
        <dbReference type="EMBL" id="PTB50913.1"/>
    </source>
</evidence>
<keyword evidence="3" id="KW-1185">Reference proteome</keyword>
<gene>
    <name evidence="2" type="ORF">M431DRAFT_247230</name>
</gene>
<dbReference type="Proteomes" id="UP000241690">
    <property type="component" value="Unassembled WGS sequence"/>
</dbReference>
<proteinExistence type="predicted"/>
<dbReference type="AlphaFoldDB" id="A0A2T4A1R4"/>
<dbReference type="EMBL" id="KZ679687">
    <property type="protein sequence ID" value="PTB50913.1"/>
    <property type="molecule type" value="Genomic_DNA"/>
</dbReference>
<dbReference type="RefSeq" id="XP_024770590.1">
    <property type="nucleotide sequence ID" value="XM_024913755.1"/>
</dbReference>
<evidence type="ECO:0000313" key="3">
    <source>
        <dbReference type="Proteomes" id="UP000241690"/>
    </source>
</evidence>
<feature type="chain" id="PRO_5015768834" evidence="1">
    <location>
        <begin position="21"/>
        <end position="98"/>
    </location>
</feature>
<organism evidence="2 3">
    <name type="scientific">Trichoderma harzianum CBS 226.95</name>
    <dbReference type="NCBI Taxonomy" id="983964"/>
    <lineage>
        <taxon>Eukaryota</taxon>
        <taxon>Fungi</taxon>
        <taxon>Dikarya</taxon>
        <taxon>Ascomycota</taxon>
        <taxon>Pezizomycotina</taxon>
        <taxon>Sordariomycetes</taxon>
        <taxon>Hypocreomycetidae</taxon>
        <taxon>Hypocreales</taxon>
        <taxon>Hypocreaceae</taxon>
        <taxon>Trichoderma</taxon>
    </lineage>
</organism>
<protein>
    <submittedName>
        <fullName evidence="2">Uncharacterized protein</fullName>
    </submittedName>
</protein>
<name>A0A2T4A1R4_TRIHA</name>
<dbReference type="GeneID" id="36622318"/>
<accession>A0A2T4A1R4</accession>
<feature type="signal peptide" evidence="1">
    <location>
        <begin position="1"/>
        <end position="20"/>
    </location>
</feature>